<protein>
    <submittedName>
        <fullName evidence="1">Uncharacterized protein</fullName>
    </submittedName>
</protein>
<gene>
    <name evidence="1" type="ordered locus">Mthe_1442</name>
</gene>
<dbReference type="OrthoDB" id="148063at2157"/>
<dbReference type="KEGG" id="mtp:Mthe_1442"/>
<proteinExistence type="predicted"/>
<dbReference type="Proteomes" id="UP000000674">
    <property type="component" value="Chromosome"/>
</dbReference>
<organism evidence="1 2">
    <name type="scientific">Methanothrix thermoacetophila (strain DSM 6194 / JCM 14653 / NBRC 101360 / PT)</name>
    <name type="common">Methanosaeta thermophila</name>
    <dbReference type="NCBI Taxonomy" id="349307"/>
    <lineage>
        <taxon>Archaea</taxon>
        <taxon>Methanobacteriati</taxon>
        <taxon>Methanobacteriota</taxon>
        <taxon>Stenosarchaea group</taxon>
        <taxon>Methanomicrobia</taxon>
        <taxon>Methanotrichales</taxon>
        <taxon>Methanotrichaceae</taxon>
        <taxon>Methanothrix</taxon>
    </lineage>
</organism>
<evidence type="ECO:0000313" key="2">
    <source>
        <dbReference type="Proteomes" id="UP000000674"/>
    </source>
</evidence>
<reference evidence="1 2" key="1">
    <citation type="submission" date="2006-10" db="EMBL/GenBank/DDBJ databases">
        <title>Complete sequence of Methanosaeta thermophila PT.</title>
        <authorList>
            <consortium name="US DOE Joint Genome Institute"/>
            <person name="Copeland A."/>
            <person name="Lucas S."/>
            <person name="Lapidus A."/>
            <person name="Barry K."/>
            <person name="Detter J.C."/>
            <person name="Glavina del Rio T."/>
            <person name="Hammon N."/>
            <person name="Israni S."/>
            <person name="Pitluck S."/>
            <person name="Chain P."/>
            <person name="Malfatti S."/>
            <person name="Shin M."/>
            <person name="Vergez L."/>
            <person name="Schmutz J."/>
            <person name="Larimer F."/>
            <person name="Land M."/>
            <person name="Hauser L."/>
            <person name="Kyrpides N."/>
            <person name="Kim E."/>
            <person name="Smith K.S."/>
            <person name="Ingram-Smith C."/>
            <person name="Richardson P."/>
        </authorList>
    </citation>
    <scope>NUCLEOTIDE SEQUENCE [LARGE SCALE GENOMIC DNA]</scope>
    <source>
        <strain evidence="2">DSM 6194 / JCM 14653 / NBRC 101360 / PT</strain>
    </source>
</reference>
<dbReference type="GeneID" id="4461896"/>
<name>A0B942_METTP</name>
<accession>A0B942</accession>
<dbReference type="AlphaFoldDB" id="A0B942"/>
<dbReference type="RefSeq" id="WP_011696608.1">
    <property type="nucleotide sequence ID" value="NC_008553.1"/>
</dbReference>
<dbReference type="EMBL" id="CP000477">
    <property type="protein sequence ID" value="ABK15216.1"/>
    <property type="molecule type" value="Genomic_DNA"/>
</dbReference>
<sequence length="146" mass="16952">MLRCRRLLVIALILVVLGIAQSQPMIRIGSKTDPEAHLFTYDQKFRESTRFMNYNLSMIGEKEFEDCSRLSSRMDLRMFPSWTELVINANFSGIGRMGYVVYDEEREHPREEQSTITHMFIGNFSMDERLLVAKNHAVEAGYLPPV</sequence>
<dbReference type="HOGENOM" id="CLU_148453_0_0_2"/>
<evidence type="ECO:0000313" key="1">
    <source>
        <dbReference type="EMBL" id="ABK15216.1"/>
    </source>
</evidence>
<keyword evidence="2" id="KW-1185">Reference proteome</keyword>